<protein>
    <submittedName>
        <fullName evidence="1">Uncharacterized protein</fullName>
    </submittedName>
</protein>
<dbReference type="OrthoDB" id="8122238at2759"/>
<dbReference type="EMBL" id="BGPR01199047">
    <property type="protein sequence ID" value="GBN12802.1"/>
    <property type="molecule type" value="Genomic_DNA"/>
</dbReference>
<accession>A0A4Y2LDV9</accession>
<keyword evidence="2" id="KW-1185">Reference proteome</keyword>
<evidence type="ECO:0000313" key="1">
    <source>
        <dbReference type="EMBL" id="GBN12802.1"/>
    </source>
</evidence>
<organism evidence="1 2">
    <name type="scientific">Araneus ventricosus</name>
    <name type="common">Orbweaver spider</name>
    <name type="synonym">Epeira ventricosa</name>
    <dbReference type="NCBI Taxonomy" id="182803"/>
    <lineage>
        <taxon>Eukaryota</taxon>
        <taxon>Metazoa</taxon>
        <taxon>Ecdysozoa</taxon>
        <taxon>Arthropoda</taxon>
        <taxon>Chelicerata</taxon>
        <taxon>Arachnida</taxon>
        <taxon>Araneae</taxon>
        <taxon>Araneomorphae</taxon>
        <taxon>Entelegynae</taxon>
        <taxon>Araneoidea</taxon>
        <taxon>Araneidae</taxon>
        <taxon>Araneus</taxon>
    </lineage>
</organism>
<dbReference type="AlphaFoldDB" id="A0A4Y2LDV9"/>
<name>A0A4Y2LDV9_ARAVE</name>
<comment type="caution">
    <text evidence="1">The sequence shown here is derived from an EMBL/GenBank/DDBJ whole genome shotgun (WGS) entry which is preliminary data.</text>
</comment>
<dbReference type="Proteomes" id="UP000499080">
    <property type="component" value="Unassembled WGS sequence"/>
</dbReference>
<proteinExistence type="predicted"/>
<reference evidence="1 2" key="1">
    <citation type="journal article" date="2019" name="Sci. Rep.">
        <title>Orb-weaving spider Araneus ventricosus genome elucidates the spidroin gene catalogue.</title>
        <authorList>
            <person name="Kono N."/>
            <person name="Nakamura H."/>
            <person name="Ohtoshi R."/>
            <person name="Moran D.A.P."/>
            <person name="Shinohara A."/>
            <person name="Yoshida Y."/>
            <person name="Fujiwara M."/>
            <person name="Mori M."/>
            <person name="Tomita M."/>
            <person name="Arakawa K."/>
        </authorList>
    </citation>
    <scope>NUCLEOTIDE SEQUENCE [LARGE SCALE GENOMIC DNA]</scope>
</reference>
<sequence>MFKNISNGVIVLEADTDDDIDKLIAQFSKLDSIKKNFSYNKPEKRKPQFTIFGINKDVTKEQLTERLDFKSDLLKDDGSSNPMFTDNFSIKTKFVANWIGA</sequence>
<gene>
    <name evidence="1" type="ORF">AVEN_186951_1</name>
</gene>
<evidence type="ECO:0000313" key="2">
    <source>
        <dbReference type="Proteomes" id="UP000499080"/>
    </source>
</evidence>